<dbReference type="SUPFAM" id="SSF51735">
    <property type="entry name" value="NAD(P)-binding Rossmann-fold domains"/>
    <property type="match status" value="1"/>
</dbReference>
<dbReference type="InterPro" id="IPR015815">
    <property type="entry name" value="HIBADH-related"/>
</dbReference>
<evidence type="ECO:0000313" key="11">
    <source>
        <dbReference type="EMBL" id="OAQ76622.1"/>
    </source>
</evidence>
<gene>
    <name evidence="11" type="ORF">VFPBJ_08982</name>
</gene>
<feature type="active site" evidence="8">
    <location>
        <position position="196"/>
    </location>
</feature>
<proteinExistence type="inferred from homology"/>
<protein>
    <recommendedName>
        <fullName evidence="3">3-hydroxyisobutyrate dehydrogenase</fullName>
        <ecNumber evidence="3">1.1.1.31</ecNumber>
    </recommendedName>
</protein>
<dbReference type="SUPFAM" id="SSF48179">
    <property type="entry name" value="6-phosphogluconate dehydrogenase C-terminal domain-like"/>
    <property type="match status" value="1"/>
</dbReference>
<dbReference type="InterPro" id="IPR002204">
    <property type="entry name" value="3-OH-isobutyrate_DH-rel_CS"/>
</dbReference>
<dbReference type="Gene3D" id="3.40.50.720">
    <property type="entry name" value="NAD(P)-binding Rossmann-like Domain"/>
    <property type="match status" value="1"/>
</dbReference>
<dbReference type="EMBL" id="LSBH01000007">
    <property type="protein sequence ID" value="OAQ76622.1"/>
    <property type="molecule type" value="Genomic_DNA"/>
</dbReference>
<dbReference type="PANTHER" id="PTHR22981:SF7">
    <property type="entry name" value="3-HYDROXYISOBUTYRATE DEHYDROGENASE, MITOCHONDRIAL"/>
    <property type="match status" value="1"/>
</dbReference>
<evidence type="ECO:0000256" key="1">
    <source>
        <dbReference type="ARBA" id="ARBA00005109"/>
    </source>
</evidence>
<dbReference type="GO" id="GO:0050661">
    <property type="term" value="F:NADP binding"/>
    <property type="evidence" value="ECO:0007669"/>
    <property type="project" value="InterPro"/>
</dbReference>
<name>A0A179GFL6_PURLI</name>
<evidence type="ECO:0000259" key="9">
    <source>
        <dbReference type="Pfam" id="PF03446"/>
    </source>
</evidence>
<feature type="domain" description="6-phosphogluconate dehydrogenase NADP-binding" evidence="9">
    <location>
        <begin position="15"/>
        <end position="185"/>
    </location>
</feature>
<accession>A0A179GFL6</accession>
<evidence type="ECO:0000256" key="4">
    <source>
        <dbReference type="ARBA" id="ARBA00022456"/>
    </source>
</evidence>
<dbReference type="InterPro" id="IPR008927">
    <property type="entry name" value="6-PGluconate_DH-like_C_sf"/>
</dbReference>
<dbReference type="Pfam" id="PF03446">
    <property type="entry name" value="NAD_binding_2"/>
    <property type="match status" value="1"/>
</dbReference>
<dbReference type="GO" id="GO:0006574">
    <property type="term" value="P:L-valine catabolic process"/>
    <property type="evidence" value="ECO:0007669"/>
    <property type="project" value="TreeGrafter"/>
</dbReference>
<evidence type="ECO:0000256" key="6">
    <source>
        <dbReference type="ARBA" id="ARBA00023027"/>
    </source>
</evidence>
<dbReference type="AlphaFoldDB" id="A0A179GFL6"/>
<keyword evidence="6" id="KW-0520">NAD</keyword>
<keyword evidence="5" id="KW-0560">Oxidoreductase</keyword>
<comment type="catalytic activity">
    <reaction evidence="7">
        <text>3-hydroxy-2-methylpropanoate + NAD(+) = 2-methyl-3-oxopropanoate + NADH + H(+)</text>
        <dbReference type="Rhea" id="RHEA:17681"/>
        <dbReference type="ChEBI" id="CHEBI:11805"/>
        <dbReference type="ChEBI" id="CHEBI:15378"/>
        <dbReference type="ChEBI" id="CHEBI:57540"/>
        <dbReference type="ChEBI" id="CHEBI:57700"/>
        <dbReference type="ChEBI" id="CHEBI:57945"/>
        <dbReference type="EC" id="1.1.1.31"/>
    </reaction>
</comment>
<comment type="caution">
    <text evidence="11">The sequence shown here is derived from an EMBL/GenBank/DDBJ whole genome shotgun (WGS) entry which is preliminary data.</text>
</comment>
<evidence type="ECO:0000256" key="5">
    <source>
        <dbReference type="ARBA" id="ARBA00023002"/>
    </source>
</evidence>
<dbReference type="PROSITE" id="PS00895">
    <property type="entry name" value="3_HYDROXYISOBUT_DH"/>
    <property type="match status" value="1"/>
</dbReference>
<dbReference type="Pfam" id="PF14833">
    <property type="entry name" value="NAD_binding_11"/>
    <property type="match status" value="1"/>
</dbReference>
<evidence type="ECO:0000259" key="10">
    <source>
        <dbReference type="Pfam" id="PF14833"/>
    </source>
</evidence>
<dbReference type="InterPro" id="IPR029154">
    <property type="entry name" value="HIBADH-like_NADP-bd"/>
</dbReference>
<feature type="domain" description="3-hydroxyisobutyrate dehydrogenase-like NAD-binding" evidence="10">
    <location>
        <begin position="191"/>
        <end position="317"/>
    </location>
</feature>
<dbReference type="GO" id="GO:0005739">
    <property type="term" value="C:mitochondrion"/>
    <property type="evidence" value="ECO:0007669"/>
    <property type="project" value="TreeGrafter"/>
</dbReference>
<dbReference type="GO" id="GO:0008442">
    <property type="term" value="F:3-hydroxyisobutyrate dehydrogenase activity"/>
    <property type="evidence" value="ECO:0007669"/>
    <property type="project" value="UniProtKB-EC"/>
</dbReference>
<comment type="similarity">
    <text evidence="2">Belongs to the HIBADH-related family. 3-hydroxyisobutyrate dehydrogenase subfamily.</text>
</comment>
<dbReference type="EC" id="1.1.1.31" evidence="3"/>
<evidence type="ECO:0000256" key="8">
    <source>
        <dbReference type="PIRSR" id="PIRSR000103-1"/>
    </source>
</evidence>
<evidence type="ECO:0000256" key="7">
    <source>
        <dbReference type="ARBA" id="ARBA00049197"/>
    </source>
</evidence>
<comment type="pathway">
    <text evidence="1">Amino-acid degradation; L-valine degradation.</text>
</comment>
<dbReference type="Gene3D" id="1.10.1040.10">
    <property type="entry name" value="N-(1-d-carboxylethyl)-l-norvaline Dehydrogenase, domain 2"/>
    <property type="match status" value="1"/>
</dbReference>
<dbReference type="InterPro" id="IPR006115">
    <property type="entry name" value="6PGDH_NADP-bd"/>
</dbReference>
<dbReference type="GO" id="GO:0051287">
    <property type="term" value="F:NAD binding"/>
    <property type="evidence" value="ECO:0007669"/>
    <property type="project" value="InterPro"/>
</dbReference>
<dbReference type="PANTHER" id="PTHR22981">
    <property type="entry name" value="3-HYDROXYISOBUTYRATE DEHYDROGENASE-RELATED"/>
    <property type="match status" value="1"/>
</dbReference>
<reference evidence="11 12" key="1">
    <citation type="submission" date="2016-01" db="EMBL/GenBank/DDBJ databases">
        <title>Biosynthesis of antibiotic leucinostatins and their inhibition on Phytophthora in bio-control Purpureocillium lilacinum.</title>
        <authorList>
            <person name="Wang G."/>
            <person name="Liu Z."/>
            <person name="Lin R."/>
            <person name="Li E."/>
            <person name="Mao Z."/>
            <person name="Ling J."/>
            <person name="Yin W."/>
            <person name="Xie B."/>
        </authorList>
    </citation>
    <scope>NUCLEOTIDE SEQUENCE [LARGE SCALE GENOMIC DNA]</scope>
    <source>
        <strain evidence="11">PLBJ-1</strain>
    </source>
</reference>
<dbReference type="PIRSF" id="PIRSF000103">
    <property type="entry name" value="HIBADH"/>
    <property type="match status" value="1"/>
</dbReference>
<sequence>MGSKEQMSVEIPLRYGFIGLGVMGWGMANNLRTKIPASATLCVCEISDERLSKWLAQAPGPVSVVSNPMAVVEQSDVVITMLPAGPHVISVFTDPETGMLSANASHLKNKLFLECSTIDIETTLRLAANVKTHQHCDFIDAPVSGGVHGADTGTLSVMVGCESSELFNRVKPILCFLGKPQKIFHCGDVSAGLATKQINNYLSCITMLGTCEAMTLGLRSGLDPTTLAEVIKVSTGACYNCGEQNPVRGVSSLASASRDFEGGFTTEMAKGVLDMALSHGAKVGAKLVLGSVVSEFYERAAGHPKCRGKDFRSIFKLFSENEG</sequence>
<evidence type="ECO:0000256" key="2">
    <source>
        <dbReference type="ARBA" id="ARBA00006013"/>
    </source>
</evidence>
<evidence type="ECO:0000256" key="3">
    <source>
        <dbReference type="ARBA" id="ARBA00012991"/>
    </source>
</evidence>
<keyword evidence="4" id="KW-0101">Branched-chain amino acid catabolism</keyword>
<dbReference type="InterPro" id="IPR013328">
    <property type="entry name" value="6PGD_dom2"/>
</dbReference>
<dbReference type="InterPro" id="IPR036291">
    <property type="entry name" value="NAD(P)-bd_dom_sf"/>
</dbReference>
<dbReference type="Proteomes" id="UP000078240">
    <property type="component" value="Unassembled WGS sequence"/>
</dbReference>
<organism evidence="11 12">
    <name type="scientific">Purpureocillium lilacinum</name>
    <name type="common">Paecilomyces lilacinus</name>
    <dbReference type="NCBI Taxonomy" id="33203"/>
    <lineage>
        <taxon>Eukaryota</taxon>
        <taxon>Fungi</taxon>
        <taxon>Dikarya</taxon>
        <taxon>Ascomycota</taxon>
        <taxon>Pezizomycotina</taxon>
        <taxon>Sordariomycetes</taxon>
        <taxon>Hypocreomycetidae</taxon>
        <taxon>Hypocreales</taxon>
        <taxon>Ophiocordycipitaceae</taxon>
        <taxon>Purpureocillium</taxon>
    </lineage>
</organism>
<evidence type="ECO:0000313" key="12">
    <source>
        <dbReference type="Proteomes" id="UP000078240"/>
    </source>
</evidence>